<evidence type="ECO:0000259" key="10">
    <source>
        <dbReference type="PROSITE" id="PS51195"/>
    </source>
</evidence>
<dbReference type="InterPro" id="IPR014014">
    <property type="entry name" value="RNA_helicase_DEAD_Q_motif"/>
</dbReference>
<evidence type="ECO:0000256" key="1">
    <source>
        <dbReference type="ARBA" id="ARBA00022741"/>
    </source>
</evidence>
<dbReference type="GO" id="GO:0005524">
    <property type="term" value="F:ATP binding"/>
    <property type="evidence" value="ECO:0007669"/>
    <property type="project" value="UniProtKB-KW"/>
</dbReference>
<sequence>MKNVEFLRTWEFRVFVEETSLSNIFDTLGVDAQIQERLAAIGITEPTAVQAQAIPASLAGHDLIAQAPTGSGKTFAFGVPLVTLLGGARGRSAGPLGLILVPTRELAQQVQKALVSLAPRDFWVMAVYGGTPYGKQIQQLKRGVDVLVATPGRLMDLVDRRAVSLDAVTHVVLDEVDRMADMGFGPVVAEILGSLTSRRQTAFFSATLDGPVRSLVQRYLTDPTFITIEADEPKLEHRFVPAGRYEKAGLVSDYALGHGPTIVFCNTRDQVDRLDDELADLGMDASAVHGGLTQRQRDAALRKFLTKRTQVLIATDVAARGIHVDEVALVLHYDLPNNFTDYLHRSGRTGRAGNTGVVISLVSDRDRSKARSIEHQLQTGEPGSDGGSRGGGGGSRRPRRPAQYSRRSR</sequence>
<dbReference type="CDD" id="cd18787">
    <property type="entry name" value="SF2_C_DEAD"/>
    <property type="match status" value="1"/>
</dbReference>
<evidence type="ECO:0000256" key="7">
    <source>
        <dbReference type="SAM" id="MobiDB-lite"/>
    </source>
</evidence>
<dbReference type="PANTHER" id="PTHR47959">
    <property type="entry name" value="ATP-DEPENDENT RNA HELICASE RHLE-RELATED"/>
    <property type="match status" value="1"/>
</dbReference>
<dbReference type="OrthoDB" id="9805696at2"/>
<dbReference type="Pfam" id="PF00271">
    <property type="entry name" value="Helicase_C"/>
    <property type="match status" value="1"/>
</dbReference>
<dbReference type="EC" id="3.6.4.13" evidence="11"/>
<dbReference type="SMART" id="SM00487">
    <property type="entry name" value="DEXDc"/>
    <property type="match status" value="1"/>
</dbReference>
<evidence type="ECO:0000259" key="9">
    <source>
        <dbReference type="PROSITE" id="PS51194"/>
    </source>
</evidence>
<accession>A0A0D8FR42</accession>
<dbReference type="CDD" id="cd00268">
    <property type="entry name" value="DEADc"/>
    <property type="match status" value="1"/>
</dbReference>
<feature type="domain" description="DEAD-box RNA helicase Q" evidence="10">
    <location>
        <begin position="23"/>
        <end position="51"/>
    </location>
</feature>
<dbReference type="GO" id="GO:0003676">
    <property type="term" value="F:nucleic acid binding"/>
    <property type="evidence" value="ECO:0007669"/>
    <property type="project" value="InterPro"/>
</dbReference>
<keyword evidence="1" id="KW-0547">Nucleotide-binding</keyword>
<dbReference type="Gene3D" id="3.40.50.300">
    <property type="entry name" value="P-loop containing nucleotide triphosphate hydrolases"/>
    <property type="match status" value="2"/>
</dbReference>
<dbReference type="eggNOG" id="COG0513">
    <property type="taxonomic scope" value="Bacteria"/>
</dbReference>
<dbReference type="InterPro" id="IPR011545">
    <property type="entry name" value="DEAD/DEAH_box_helicase_dom"/>
</dbReference>
<feature type="domain" description="Helicase ATP-binding" evidence="8">
    <location>
        <begin position="54"/>
        <end position="226"/>
    </location>
</feature>
<dbReference type="InterPro" id="IPR050079">
    <property type="entry name" value="DEAD_box_RNA_helicase"/>
</dbReference>
<dbReference type="STRING" id="1121877.FEAC_25150"/>
<comment type="caution">
    <text evidence="11">The sequence shown here is derived from an EMBL/GenBank/DDBJ whole genome shotgun (WGS) entry which is preliminary data.</text>
</comment>
<evidence type="ECO:0000256" key="4">
    <source>
        <dbReference type="ARBA" id="ARBA00022840"/>
    </source>
</evidence>
<protein>
    <submittedName>
        <fullName evidence="11">ATP-dependent RNA helicase DbpA</fullName>
        <ecNumber evidence="11">3.6.4.13</ecNumber>
    </submittedName>
</protein>
<dbReference type="AlphaFoldDB" id="A0A0D8FR42"/>
<dbReference type="EMBL" id="JXUW01000030">
    <property type="protein sequence ID" value="KJE75738.1"/>
    <property type="molecule type" value="Genomic_DNA"/>
</dbReference>
<feature type="compositionally biased region" description="Basic residues" evidence="7">
    <location>
        <begin position="396"/>
        <end position="409"/>
    </location>
</feature>
<dbReference type="PROSITE" id="PS51194">
    <property type="entry name" value="HELICASE_CTER"/>
    <property type="match status" value="1"/>
</dbReference>
<dbReference type="InterPro" id="IPR001650">
    <property type="entry name" value="Helicase_C-like"/>
</dbReference>
<evidence type="ECO:0000256" key="2">
    <source>
        <dbReference type="ARBA" id="ARBA00022801"/>
    </source>
</evidence>
<feature type="short sequence motif" description="Q motif" evidence="6">
    <location>
        <begin position="23"/>
        <end position="51"/>
    </location>
</feature>
<dbReference type="SUPFAM" id="SSF52540">
    <property type="entry name" value="P-loop containing nucleoside triphosphate hydrolases"/>
    <property type="match status" value="1"/>
</dbReference>
<dbReference type="PROSITE" id="PS51195">
    <property type="entry name" value="Q_MOTIF"/>
    <property type="match status" value="1"/>
</dbReference>
<organism evidence="11 12">
    <name type="scientific">Ferrimicrobium acidiphilum DSM 19497</name>
    <dbReference type="NCBI Taxonomy" id="1121877"/>
    <lineage>
        <taxon>Bacteria</taxon>
        <taxon>Bacillati</taxon>
        <taxon>Actinomycetota</taxon>
        <taxon>Acidimicrobiia</taxon>
        <taxon>Acidimicrobiales</taxon>
        <taxon>Acidimicrobiaceae</taxon>
        <taxon>Ferrimicrobium</taxon>
    </lineage>
</organism>
<keyword evidence="4" id="KW-0067">ATP-binding</keyword>
<keyword evidence="12" id="KW-1185">Reference proteome</keyword>
<dbReference type="InterPro" id="IPR027417">
    <property type="entry name" value="P-loop_NTPase"/>
</dbReference>
<keyword evidence="3 11" id="KW-0347">Helicase</keyword>
<comment type="similarity">
    <text evidence="5">Belongs to the DEAD box helicase family.</text>
</comment>
<evidence type="ECO:0000256" key="3">
    <source>
        <dbReference type="ARBA" id="ARBA00022806"/>
    </source>
</evidence>
<dbReference type="SMART" id="SM00490">
    <property type="entry name" value="HELICc"/>
    <property type="match status" value="1"/>
</dbReference>
<gene>
    <name evidence="11" type="primary">dbpA2</name>
    <name evidence="11" type="ORF">FEAC_25150</name>
</gene>
<dbReference type="InterPro" id="IPR014001">
    <property type="entry name" value="Helicase_ATP-bd"/>
</dbReference>
<feature type="region of interest" description="Disordered" evidence="7">
    <location>
        <begin position="367"/>
        <end position="409"/>
    </location>
</feature>
<dbReference type="Proteomes" id="UP000032336">
    <property type="component" value="Unassembled WGS sequence"/>
</dbReference>
<evidence type="ECO:0000313" key="12">
    <source>
        <dbReference type="Proteomes" id="UP000032336"/>
    </source>
</evidence>
<dbReference type="PANTHER" id="PTHR47959:SF13">
    <property type="entry name" value="ATP-DEPENDENT RNA HELICASE RHLE"/>
    <property type="match status" value="1"/>
</dbReference>
<dbReference type="GO" id="GO:0005829">
    <property type="term" value="C:cytosol"/>
    <property type="evidence" value="ECO:0007669"/>
    <property type="project" value="TreeGrafter"/>
</dbReference>
<evidence type="ECO:0000259" key="8">
    <source>
        <dbReference type="PROSITE" id="PS51192"/>
    </source>
</evidence>
<feature type="compositionally biased region" description="Gly residues" evidence="7">
    <location>
        <begin position="383"/>
        <end position="395"/>
    </location>
</feature>
<dbReference type="GO" id="GO:0016787">
    <property type="term" value="F:hydrolase activity"/>
    <property type="evidence" value="ECO:0007669"/>
    <property type="project" value="UniProtKB-KW"/>
</dbReference>
<evidence type="ECO:0000313" key="11">
    <source>
        <dbReference type="EMBL" id="KJE75738.1"/>
    </source>
</evidence>
<evidence type="ECO:0000256" key="5">
    <source>
        <dbReference type="ARBA" id="ARBA00038437"/>
    </source>
</evidence>
<dbReference type="PROSITE" id="PS51192">
    <property type="entry name" value="HELICASE_ATP_BIND_1"/>
    <property type="match status" value="1"/>
</dbReference>
<dbReference type="PATRIC" id="fig|1121877.4.peg.2805"/>
<evidence type="ECO:0000256" key="6">
    <source>
        <dbReference type="PROSITE-ProRule" id="PRU00552"/>
    </source>
</evidence>
<proteinExistence type="inferred from homology"/>
<dbReference type="InterPro" id="IPR044742">
    <property type="entry name" value="DEAD/DEAH_RhlB"/>
</dbReference>
<dbReference type="GO" id="GO:0003724">
    <property type="term" value="F:RNA helicase activity"/>
    <property type="evidence" value="ECO:0007669"/>
    <property type="project" value="UniProtKB-EC"/>
</dbReference>
<keyword evidence="2 11" id="KW-0378">Hydrolase</keyword>
<name>A0A0D8FR42_9ACTN</name>
<reference evidence="11 12" key="1">
    <citation type="submission" date="2015-01" db="EMBL/GenBank/DDBJ databases">
        <title>Draft genome of the acidophilic iron oxidizer Ferrimicrobium acidiphilum strain T23.</title>
        <authorList>
            <person name="Poehlein A."/>
            <person name="Eisen S."/>
            <person name="Schloemann M."/>
            <person name="Johnson B.D."/>
            <person name="Daniel R."/>
            <person name="Muehling M."/>
        </authorList>
    </citation>
    <scope>NUCLEOTIDE SEQUENCE [LARGE SCALE GENOMIC DNA]</scope>
    <source>
        <strain evidence="11 12">T23</strain>
    </source>
</reference>
<feature type="domain" description="Helicase C-terminal" evidence="9">
    <location>
        <begin position="249"/>
        <end position="392"/>
    </location>
</feature>
<dbReference type="Pfam" id="PF00270">
    <property type="entry name" value="DEAD"/>
    <property type="match status" value="1"/>
</dbReference>